<evidence type="ECO:0000259" key="1">
    <source>
        <dbReference type="Pfam" id="PF02464"/>
    </source>
</evidence>
<feature type="domain" description="CinA C-terminal" evidence="1">
    <location>
        <begin position="10"/>
        <end position="159"/>
    </location>
</feature>
<dbReference type="InterPro" id="IPR036653">
    <property type="entry name" value="CinA-like_C"/>
</dbReference>
<dbReference type="EMBL" id="JBDJNQ010000010">
    <property type="protein sequence ID" value="MEN5379519.1"/>
    <property type="molecule type" value="Genomic_DNA"/>
</dbReference>
<dbReference type="Gene3D" id="3.90.950.20">
    <property type="entry name" value="CinA-like"/>
    <property type="match status" value="1"/>
</dbReference>
<dbReference type="Pfam" id="PF02464">
    <property type="entry name" value="CinA"/>
    <property type="match status" value="1"/>
</dbReference>
<accession>A0ABV0BY64</accession>
<dbReference type="NCBIfam" id="TIGR00199">
    <property type="entry name" value="PncC_domain"/>
    <property type="match status" value="1"/>
</dbReference>
<comment type="caution">
    <text evidence="2">The sequence shown here is derived from an EMBL/GenBank/DDBJ whole genome shotgun (WGS) entry which is preliminary data.</text>
</comment>
<organism evidence="2 3">
    <name type="scientific">Sphingobacterium kitahiroshimense</name>
    <dbReference type="NCBI Taxonomy" id="470446"/>
    <lineage>
        <taxon>Bacteria</taxon>
        <taxon>Pseudomonadati</taxon>
        <taxon>Bacteroidota</taxon>
        <taxon>Sphingobacteriia</taxon>
        <taxon>Sphingobacteriales</taxon>
        <taxon>Sphingobacteriaceae</taxon>
        <taxon>Sphingobacterium</taxon>
    </lineage>
</organism>
<evidence type="ECO:0000313" key="3">
    <source>
        <dbReference type="Proteomes" id="UP001409291"/>
    </source>
</evidence>
<reference evidence="2 3" key="1">
    <citation type="submission" date="2024-04" db="EMBL/GenBank/DDBJ databases">
        <title>WGS of bacteria from Torrens River.</title>
        <authorList>
            <person name="Wyrsch E.R."/>
            <person name="Drigo B."/>
        </authorList>
    </citation>
    <scope>NUCLEOTIDE SEQUENCE [LARGE SCALE GENOMIC DNA]</scope>
    <source>
        <strain evidence="2 3">TWI391</strain>
    </source>
</reference>
<name>A0ABV0BY64_9SPHI</name>
<dbReference type="RefSeq" id="WP_346582314.1">
    <property type="nucleotide sequence ID" value="NZ_JBDJNQ010000010.1"/>
</dbReference>
<dbReference type="Proteomes" id="UP001409291">
    <property type="component" value="Unassembled WGS sequence"/>
</dbReference>
<dbReference type="SUPFAM" id="SSF142433">
    <property type="entry name" value="CinA-like"/>
    <property type="match status" value="1"/>
</dbReference>
<dbReference type="InterPro" id="IPR008136">
    <property type="entry name" value="CinA_C"/>
</dbReference>
<sequence>MMEYIDTTTLDKVGQFLKDNQLKVFIGESMTGGFLGSVLSMQTDSGSYFLGGVTSYATSVKQSLLQVDEHSISYFTPESSEVTFEMLEGLKKLVEADVYIAITGMAFPDSSTEHQAEVGDIFIAICFSGIHMRKTLHCVDCDAAQIYIAAVNHIIHELYRFTIDLDD</sequence>
<protein>
    <submittedName>
        <fullName evidence="2">CinA family protein</fullName>
    </submittedName>
</protein>
<proteinExistence type="predicted"/>
<keyword evidence="3" id="KW-1185">Reference proteome</keyword>
<evidence type="ECO:0000313" key="2">
    <source>
        <dbReference type="EMBL" id="MEN5379519.1"/>
    </source>
</evidence>
<gene>
    <name evidence="2" type="ORF">ABE541_19790</name>
</gene>